<feature type="compositionally biased region" description="Low complexity" evidence="2">
    <location>
        <begin position="98"/>
        <end position="114"/>
    </location>
</feature>
<keyword evidence="1" id="KW-0175">Coiled coil</keyword>
<feature type="region of interest" description="Disordered" evidence="2">
    <location>
        <begin position="84"/>
        <end position="206"/>
    </location>
</feature>
<reference evidence="3 4" key="1">
    <citation type="journal article" date="2017" name="PLoS Biol.">
        <title>The sea cucumber genome provides insights into morphological evolution and visceral regeneration.</title>
        <authorList>
            <person name="Zhang X."/>
            <person name="Sun L."/>
            <person name="Yuan J."/>
            <person name="Sun Y."/>
            <person name="Gao Y."/>
            <person name="Zhang L."/>
            <person name="Li S."/>
            <person name="Dai H."/>
            <person name="Hamel J.F."/>
            <person name="Liu C."/>
            <person name="Yu Y."/>
            <person name="Liu S."/>
            <person name="Lin W."/>
            <person name="Guo K."/>
            <person name="Jin S."/>
            <person name="Xu P."/>
            <person name="Storey K.B."/>
            <person name="Huan P."/>
            <person name="Zhang T."/>
            <person name="Zhou Y."/>
            <person name="Zhang J."/>
            <person name="Lin C."/>
            <person name="Li X."/>
            <person name="Xing L."/>
            <person name="Huo D."/>
            <person name="Sun M."/>
            <person name="Wang L."/>
            <person name="Mercier A."/>
            <person name="Li F."/>
            <person name="Yang H."/>
            <person name="Xiang J."/>
        </authorList>
    </citation>
    <scope>NUCLEOTIDE SEQUENCE [LARGE SCALE GENOMIC DNA]</scope>
    <source>
        <strain evidence="3">Shaxun</strain>
        <tissue evidence="3">Muscle</tissue>
    </source>
</reference>
<feature type="compositionally biased region" description="Polar residues" evidence="2">
    <location>
        <begin position="84"/>
        <end position="93"/>
    </location>
</feature>
<protein>
    <submittedName>
        <fullName evidence="3">Uncharacterized protein</fullName>
    </submittedName>
</protein>
<feature type="region of interest" description="Disordered" evidence="2">
    <location>
        <begin position="235"/>
        <end position="271"/>
    </location>
</feature>
<evidence type="ECO:0000256" key="1">
    <source>
        <dbReference type="SAM" id="Coils"/>
    </source>
</evidence>
<dbReference type="EMBL" id="MRZV01000390">
    <property type="protein sequence ID" value="PIK51102.1"/>
    <property type="molecule type" value="Genomic_DNA"/>
</dbReference>
<feature type="compositionally biased region" description="Basic residues" evidence="2">
    <location>
        <begin position="29"/>
        <end position="38"/>
    </location>
</feature>
<dbReference type="AlphaFoldDB" id="A0A2G8KSZ9"/>
<evidence type="ECO:0000313" key="4">
    <source>
        <dbReference type="Proteomes" id="UP000230750"/>
    </source>
</evidence>
<feature type="compositionally biased region" description="Acidic residues" evidence="2">
    <location>
        <begin position="161"/>
        <end position="172"/>
    </location>
</feature>
<sequence>MGNIAPLNPAFTKMLEQKNRVHPTGNNKKQQRKDRKRRRLARLVQRINPFSCCTGDGVPKNVVCPETYLKSDKCITNKVITPDLTPTSVSPKISPQIKRSASAQSSASKASSRSNMAESPIATTATTATPLVSTETSRSSIVESPPRVTRFCLCSSTGSSSDDDSDGADDVEFNPQPSPKKYTLRQSPQKLASIVGSSRPPTYQRSHYSQLNARAFKSDSEESLTVTGKKSVSSDEFADCFEPQKTESGIRQQKEEPHEEPSGDDVTAPEKQKTYTREHLDLQNEQVEVSVEQICTDREEEEEEEEEEERSRNWASFLEKSTFFCLLLRPVSQDYAVGFLHLVFTNMLSNQIHLFQLRKVTKSCLVPSTTPSWVSRSMSMDFKTGSFFEVRVVHTL</sequence>
<name>A0A2G8KSZ9_STIJA</name>
<comment type="caution">
    <text evidence="3">The sequence shown here is derived from an EMBL/GenBank/DDBJ whole genome shotgun (WGS) entry which is preliminary data.</text>
</comment>
<evidence type="ECO:0000256" key="2">
    <source>
        <dbReference type="SAM" id="MobiDB-lite"/>
    </source>
</evidence>
<dbReference type="Proteomes" id="UP000230750">
    <property type="component" value="Unassembled WGS sequence"/>
</dbReference>
<feature type="compositionally biased region" description="Polar residues" evidence="2">
    <location>
        <begin position="130"/>
        <end position="142"/>
    </location>
</feature>
<organism evidence="3 4">
    <name type="scientific">Stichopus japonicus</name>
    <name type="common">Sea cucumber</name>
    <dbReference type="NCBI Taxonomy" id="307972"/>
    <lineage>
        <taxon>Eukaryota</taxon>
        <taxon>Metazoa</taxon>
        <taxon>Echinodermata</taxon>
        <taxon>Eleutherozoa</taxon>
        <taxon>Echinozoa</taxon>
        <taxon>Holothuroidea</taxon>
        <taxon>Aspidochirotacea</taxon>
        <taxon>Aspidochirotida</taxon>
        <taxon>Stichopodidae</taxon>
        <taxon>Apostichopus</taxon>
    </lineage>
</organism>
<feature type="coiled-coil region" evidence="1">
    <location>
        <begin position="284"/>
        <end position="311"/>
    </location>
</feature>
<proteinExistence type="predicted"/>
<feature type="compositionally biased region" description="Basic and acidic residues" evidence="2">
    <location>
        <begin position="252"/>
        <end position="261"/>
    </location>
</feature>
<feature type="region of interest" description="Disordered" evidence="2">
    <location>
        <begin position="16"/>
        <end position="38"/>
    </location>
</feature>
<keyword evidence="4" id="KW-1185">Reference proteome</keyword>
<gene>
    <name evidence="3" type="ORF">BSL78_12014</name>
</gene>
<feature type="compositionally biased region" description="Polar residues" evidence="2">
    <location>
        <begin position="184"/>
        <end position="206"/>
    </location>
</feature>
<evidence type="ECO:0000313" key="3">
    <source>
        <dbReference type="EMBL" id="PIK51102.1"/>
    </source>
</evidence>
<accession>A0A2G8KSZ9</accession>